<dbReference type="Proteomes" id="UP001596411">
    <property type="component" value="Unassembled WGS sequence"/>
</dbReference>
<protein>
    <submittedName>
        <fullName evidence="1">Uncharacterized protein</fullName>
    </submittedName>
</protein>
<dbReference type="RefSeq" id="WP_346064315.1">
    <property type="nucleotide sequence ID" value="NZ_BAAADR010000047.1"/>
</dbReference>
<reference evidence="2" key="1">
    <citation type="journal article" date="2019" name="Int. J. Syst. Evol. Microbiol.">
        <title>The Global Catalogue of Microorganisms (GCM) 10K type strain sequencing project: providing services to taxonomists for standard genome sequencing and annotation.</title>
        <authorList>
            <consortium name="The Broad Institute Genomics Platform"/>
            <consortium name="The Broad Institute Genome Sequencing Center for Infectious Disease"/>
            <person name="Wu L."/>
            <person name="Ma J."/>
        </authorList>
    </citation>
    <scope>NUCLEOTIDE SEQUENCE [LARGE SCALE GENOMIC DNA]</scope>
    <source>
        <strain evidence="2">CGMCC 1.13666</strain>
    </source>
</reference>
<organism evidence="1 2">
    <name type="scientific">Halomonas salifodinae</name>
    <dbReference type="NCBI Taxonomy" id="438745"/>
    <lineage>
        <taxon>Bacteria</taxon>
        <taxon>Pseudomonadati</taxon>
        <taxon>Pseudomonadota</taxon>
        <taxon>Gammaproteobacteria</taxon>
        <taxon>Oceanospirillales</taxon>
        <taxon>Halomonadaceae</taxon>
        <taxon>Halomonas</taxon>
    </lineage>
</organism>
<evidence type="ECO:0000313" key="1">
    <source>
        <dbReference type="EMBL" id="MFC7091612.1"/>
    </source>
</evidence>
<dbReference type="EMBL" id="JBHSZP010000039">
    <property type="protein sequence ID" value="MFC7091612.1"/>
    <property type="molecule type" value="Genomic_DNA"/>
</dbReference>
<gene>
    <name evidence="1" type="ORF">ACFQH5_18880</name>
</gene>
<accession>A0ABW2F0R4</accession>
<proteinExistence type="predicted"/>
<name>A0ABW2F0R4_9GAMM</name>
<comment type="caution">
    <text evidence="1">The sequence shown here is derived from an EMBL/GenBank/DDBJ whole genome shotgun (WGS) entry which is preliminary data.</text>
</comment>
<sequence>MKRRKLAVVAAISTICFFLVYQYAALSIDYKIDDRLIEINSELKTLSETYGLDFFVVYPSSTKPPELSDTIPPEVYDGVNKLNVEVVYFNNSPGEKMAAYYINRPPFSFGPSRYYLYKENDRLDEDIVPSLEDAIRQQDGPPYFLCQRAEMPHWFFCAASDP</sequence>
<evidence type="ECO:0000313" key="2">
    <source>
        <dbReference type="Proteomes" id="UP001596411"/>
    </source>
</evidence>
<keyword evidence="2" id="KW-1185">Reference proteome</keyword>